<feature type="region of interest" description="Disordered" evidence="1">
    <location>
        <begin position="318"/>
        <end position="337"/>
    </location>
</feature>
<dbReference type="AlphaFoldDB" id="A0A286UJ59"/>
<dbReference type="EMBL" id="NBII01000004">
    <property type="protein sequence ID" value="PAV19515.1"/>
    <property type="molecule type" value="Genomic_DNA"/>
</dbReference>
<dbReference type="InParanoid" id="A0A286UJ59"/>
<keyword evidence="2" id="KW-0812">Transmembrane</keyword>
<feature type="compositionally biased region" description="Low complexity" evidence="1">
    <location>
        <begin position="325"/>
        <end position="337"/>
    </location>
</feature>
<sequence length="412" mass="43585">MTLQCRAVFVFVLAFCFLPSILCATGASTFHWHFANTTVSSLQQCKEYTVVIDDVEGEINTPPYYMVAWKSNGIPSVTEIGSNSSNLTWQANQASGSAVLLVVVDSEGNSGGNFASILTVSSSDDASCLPNAPTESITLTSNVTGSLDACEPLGLTTSGGTKPYTVSIAVVGADVVTNFTLGPDDDTMTYINRAGPSSQMFVSVSDANGVWGASPKYVTTSSDSGALSTNCNELVSSSSNSADNIDEQSNNTQAKNMDDSSGSHKTVIIATVVPIVVVVLLILTLYLWRRYRILQKEKITSEMAPVAWRETPNNRVGGQVKHAASLPSRSIDSPSSRSLNPKIREVPIIDIAASTALGYYTGPLSSSPSSNSIIKTPNDVDIIIQHRDAGSAPAVREVPPPYTTDLTANHSS</sequence>
<feature type="region of interest" description="Disordered" evidence="1">
    <location>
        <begin position="389"/>
        <end position="412"/>
    </location>
</feature>
<name>A0A286UJ59_9AGAM</name>
<reference evidence="4 5" key="1">
    <citation type="journal article" date="2017" name="Mol. Ecol.">
        <title>Comparative and population genomic landscape of Phellinus noxius: A hypervariable fungus causing root rot in trees.</title>
        <authorList>
            <person name="Chung C.L."/>
            <person name="Lee T.J."/>
            <person name="Akiba M."/>
            <person name="Lee H.H."/>
            <person name="Kuo T.H."/>
            <person name="Liu D."/>
            <person name="Ke H.M."/>
            <person name="Yokoi T."/>
            <person name="Roa M.B."/>
            <person name="Lu M.J."/>
            <person name="Chang Y.Y."/>
            <person name="Ann P.J."/>
            <person name="Tsai J.N."/>
            <person name="Chen C.Y."/>
            <person name="Tzean S.S."/>
            <person name="Ota Y."/>
            <person name="Hattori T."/>
            <person name="Sahashi N."/>
            <person name="Liou R.F."/>
            <person name="Kikuchi T."/>
            <person name="Tsai I.J."/>
        </authorList>
    </citation>
    <scope>NUCLEOTIDE SEQUENCE [LARGE SCALE GENOMIC DNA]</scope>
    <source>
        <strain evidence="4 5">FFPRI411160</strain>
    </source>
</reference>
<dbReference type="Proteomes" id="UP000217199">
    <property type="component" value="Unassembled WGS sequence"/>
</dbReference>
<comment type="caution">
    <text evidence="4">The sequence shown here is derived from an EMBL/GenBank/DDBJ whole genome shotgun (WGS) entry which is preliminary data.</text>
</comment>
<keyword evidence="3" id="KW-0732">Signal</keyword>
<accession>A0A286UJ59</accession>
<feature type="chain" id="PRO_5013541147" evidence="3">
    <location>
        <begin position="24"/>
        <end position="412"/>
    </location>
</feature>
<proteinExistence type="predicted"/>
<protein>
    <submittedName>
        <fullName evidence="4">Uncharacterized protein</fullName>
    </submittedName>
</protein>
<dbReference type="OrthoDB" id="2527908at2759"/>
<feature type="compositionally biased region" description="Polar residues" evidence="1">
    <location>
        <begin position="235"/>
        <end position="255"/>
    </location>
</feature>
<organism evidence="4 5">
    <name type="scientific">Pyrrhoderma noxium</name>
    <dbReference type="NCBI Taxonomy" id="2282107"/>
    <lineage>
        <taxon>Eukaryota</taxon>
        <taxon>Fungi</taxon>
        <taxon>Dikarya</taxon>
        <taxon>Basidiomycota</taxon>
        <taxon>Agaricomycotina</taxon>
        <taxon>Agaricomycetes</taxon>
        <taxon>Hymenochaetales</taxon>
        <taxon>Hymenochaetaceae</taxon>
        <taxon>Pyrrhoderma</taxon>
    </lineage>
</organism>
<feature type="transmembrane region" description="Helical" evidence="2">
    <location>
        <begin position="267"/>
        <end position="288"/>
    </location>
</feature>
<feature type="signal peptide" evidence="3">
    <location>
        <begin position="1"/>
        <end position="23"/>
    </location>
</feature>
<evidence type="ECO:0000313" key="4">
    <source>
        <dbReference type="EMBL" id="PAV19515.1"/>
    </source>
</evidence>
<feature type="region of interest" description="Disordered" evidence="1">
    <location>
        <begin position="235"/>
        <end position="260"/>
    </location>
</feature>
<keyword evidence="2" id="KW-0472">Membrane</keyword>
<evidence type="ECO:0000256" key="2">
    <source>
        <dbReference type="SAM" id="Phobius"/>
    </source>
</evidence>
<evidence type="ECO:0000256" key="3">
    <source>
        <dbReference type="SAM" id="SignalP"/>
    </source>
</evidence>
<evidence type="ECO:0000313" key="5">
    <source>
        <dbReference type="Proteomes" id="UP000217199"/>
    </source>
</evidence>
<gene>
    <name evidence="4" type="ORF">PNOK_0444900</name>
</gene>
<keyword evidence="5" id="KW-1185">Reference proteome</keyword>
<keyword evidence="2" id="KW-1133">Transmembrane helix</keyword>
<evidence type="ECO:0000256" key="1">
    <source>
        <dbReference type="SAM" id="MobiDB-lite"/>
    </source>
</evidence>